<dbReference type="InterPro" id="IPR005259">
    <property type="entry name" value="PriA"/>
</dbReference>
<evidence type="ECO:0000256" key="2">
    <source>
        <dbReference type="ARBA" id="ARBA00022705"/>
    </source>
</evidence>
<dbReference type="GO" id="GO:0016787">
    <property type="term" value="F:hydrolase activity"/>
    <property type="evidence" value="ECO:0007669"/>
    <property type="project" value="UniProtKB-KW"/>
</dbReference>
<dbReference type="GO" id="GO:0006270">
    <property type="term" value="P:DNA replication initiation"/>
    <property type="evidence" value="ECO:0007669"/>
    <property type="project" value="TreeGrafter"/>
</dbReference>
<evidence type="ECO:0000256" key="9">
    <source>
        <dbReference type="ARBA" id="ARBA00023125"/>
    </source>
</evidence>
<protein>
    <recommendedName>
        <fullName evidence="11">DNA 3'-5' helicase</fullName>
        <ecNumber evidence="11">5.6.2.4</ecNumber>
    </recommendedName>
</protein>
<comment type="catalytic activity">
    <reaction evidence="12">
        <text>ATP + H2O = ADP + phosphate + H(+)</text>
        <dbReference type="Rhea" id="RHEA:13065"/>
        <dbReference type="ChEBI" id="CHEBI:15377"/>
        <dbReference type="ChEBI" id="CHEBI:15378"/>
        <dbReference type="ChEBI" id="CHEBI:30616"/>
        <dbReference type="ChEBI" id="CHEBI:43474"/>
        <dbReference type="ChEBI" id="CHEBI:456216"/>
        <dbReference type="EC" id="5.6.2.4"/>
    </reaction>
</comment>
<dbReference type="SMART" id="SM00490">
    <property type="entry name" value="HELICc"/>
    <property type="match status" value="1"/>
</dbReference>
<keyword evidence="1" id="KW-0639">Primosome</keyword>
<evidence type="ECO:0000256" key="8">
    <source>
        <dbReference type="ARBA" id="ARBA00022840"/>
    </source>
</evidence>
<gene>
    <name evidence="14" type="ORF">METZ01_LOCUS13489</name>
</gene>
<proteinExistence type="inferred from homology"/>
<dbReference type="AlphaFoldDB" id="A0A381P128"/>
<dbReference type="SMART" id="SM00487">
    <property type="entry name" value="DEXDc"/>
    <property type="match status" value="1"/>
</dbReference>
<keyword evidence="2" id="KW-0235">DNA replication</keyword>
<keyword evidence="10" id="KW-0413">Isomerase</keyword>
<evidence type="ECO:0000256" key="6">
    <source>
        <dbReference type="ARBA" id="ARBA00022806"/>
    </source>
</evidence>
<feature type="domain" description="Helicase ATP-binding" evidence="13">
    <location>
        <begin position="291"/>
        <end position="460"/>
    </location>
</feature>
<dbReference type="InterPro" id="IPR001650">
    <property type="entry name" value="Helicase_C-like"/>
</dbReference>
<dbReference type="HAMAP" id="MF_00983">
    <property type="entry name" value="PriA"/>
    <property type="match status" value="1"/>
</dbReference>
<organism evidence="14">
    <name type="scientific">marine metagenome</name>
    <dbReference type="NCBI Taxonomy" id="408172"/>
    <lineage>
        <taxon>unclassified sequences</taxon>
        <taxon>metagenomes</taxon>
        <taxon>ecological metagenomes</taxon>
    </lineage>
</organism>
<dbReference type="Pfam" id="PF17764">
    <property type="entry name" value="PriA_3primeBD"/>
    <property type="match status" value="1"/>
</dbReference>
<dbReference type="Pfam" id="PF00271">
    <property type="entry name" value="Helicase_C"/>
    <property type="match status" value="1"/>
</dbReference>
<keyword evidence="6" id="KW-0347">Helicase</keyword>
<evidence type="ECO:0000256" key="4">
    <source>
        <dbReference type="ARBA" id="ARBA00022741"/>
    </source>
</evidence>
<dbReference type="PROSITE" id="PS51192">
    <property type="entry name" value="HELICASE_ATP_BIND_1"/>
    <property type="match status" value="1"/>
</dbReference>
<dbReference type="GO" id="GO:0046872">
    <property type="term" value="F:metal ion binding"/>
    <property type="evidence" value="ECO:0007669"/>
    <property type="project" value="UniProtKB-KW"/>
</dbReference>
<dbReference type="SUPFAM" id="SSF52540">
    <property type="entry name" value="P-loop containing nucleoside triphosphate hydrolases"/>
    <property type="match status" value="2"/>
</dbReference>
<dbReference type="InterPro" id="IPR011545">
    <property type="entry name" value="DEAD/DEAH_box_helicase_dom"/>
</dbReference>
<evidence type="ECO:0000256" key="5">
    <source>
        <dbReference type="ARBA" id="ARBA00022801"/>
    </source>
</evidence>
<keyword evidence="3" id="KW-0479">Metal-binding</keyword>
<dbReference type="FunFam" id="3.40.50.300:FF:000489">
    <property type="entry name" value="Primosome assembly protein PriA"/>
    <property type="match status" value="1"/>
</dbReference>
<dbReference type="PANTHER" id="PTHR30580:SF0">
    <property type="entry name" value="PRIMOSOMAL PROTEIN N"/>
    <property type="match status" value="1"/>
</dbReference>
<dbReference type="InterPro" id="IPR041222">
    <property type="entry name" value="PriA_3primeBD"/>
</dbReference>
<dbReference type="CDD" id="cd18804">
    <property type="entry name" value="SF2_C_priA"/>
    <property type="match status" value="1"/>
</dbReference>
<keyword evidence="8" id="KW-0067">ATP-binding</keyword>
<dbReference type="PANTHER" id="PTHR30580">
    <property type="entry name" value="PRIMOSOMAL PROTEIN N"/>
    <property type="match status" value="1"/>
</dbReference>
<keyword evidence="9" id="KW-0238">DNA-binding</keyword>
<dbReference type="Pfam" id="PF18074">
    <property type="entry name" value="PriA_C"/>
    <property type="match status" value="1"/>
</dbReference>
<dbReference type="GO" id="GO:0005524">
    <property type="term" value="F:ATP binding"/>
    <property type="evidence" value="ECO:0007669"/>
    <property type="project" value="UniProtKB-KW"/>
</dbReference>
<dbReference type="EC" id="5.6.2.4" evidence="11"/>
<dbReference type="Pfam" id="PF00270">
    <property type="entry name" value="DEAD"/>
    <property type="match status" value="1"/>
</dbReference>
<evidence type="ECO:0000256" key="7">
    <source>
        <dbReference type="ARBA" id="ARBA00022833"/>
    </source>
</evidence>
<dbReference type="Gene3D" id="3.40.50.300">
    <property type="entry name" value="P-loop containing nucleotide triphosphate hydrolases"/>
    <property type="match status" value="2"/>
</dbReference>
<accession>A0A381P128</accession>
<dbReference type="InterPro" id="IPR042115">
    <property type="entry name" value="PriA_3primeBD_sf"/>
</dbReference>
<evidence type="ECO:0000256" key="12">
    <source>
        <dbReference type="ARBA" id="ARBA00048988"/>
    </source>
</evidence>
<dbReference type="GO" id="GO:0006310">
    <property type="term" value="P:DNA recombination"/>
    <property type="evidence" value="ECO:0007669"/>
    <property type="project" value="InterPro"/>
</dbReference>
<dbReference type="GO" id="GO:0006302">
    <property type="term" value="P:double-strand break repair"/>
    <property type="evidence" value="ECO:0007669"/>
    <property type="project" value="InterPro"/>
</dbReference>
<dbReference type="Gene3D" id="3.40.1440.60">
    <property type="entry name" value="PriA, 3(prime) DNA-binding domain"/>
    <property type="match status" value="1"/>
</dbReference>
<dbReference type="GO" id="GO:0003677">
    <property type="term" value="F:DNA binding"/>
    <property type="evidence" value="ECO:0007669"/>
    <property type="project" value="UniProtKB-KW"/>
</dbReference>
<dbReference type="InterPro" id="IPR014001">
    <property type="entry name" value="Helicase_ATP-bd"/>
</dbReference>
<dbReference type="GO" id="GO:1990077">
    <property type="term" value="C:primosome complex"/>
    <property type="evidence" value="ECO:0007669"/>
    <property type="project" value="UniProtKB-KW"/>
</dbReference>
<dbReference type="FunFam" id="3.40.1440.60:FF:000001">
    <property type="entry name" value="Primosomal protein N"/>
    <property type="match status" value="1"/>
</dbReference>
<dbReference type="EMBL" id="UINC01000755">
    <property type="protein sequence ID" value="SUZ60635.1"/>
    <property type="molecule type" value="Genomic_DNA"/>
</dbReference>
<dbReference type="Pfam" id="PF18319">
    <property type="entry name" value="Zn_ribbon_PriA"/>
    <property type="match status" value="1"/>
</dbReference>
<keyword evidence="7" id="KW-0862">Zinc</keyword>
<dbReference type="InterPro" id="IPR027417">
    <property type="entry name" value="P-loop_NTPase"/>
</dbReference>
<evidence type="ECO:0000313" key="14">
    <source>
        <dbReference type="EMBL" id="SUZ60635.1"/>
    </source>
</evidence>
<dbReference type="CDD" id="cd17929">
    <property type="entry name" value="DEXHc_priA"/>
    <property type="match status" value="1"/>
</dbReference>
<evidence type="ECO:0000256" key="3">
    <source>
        <dbReference type="ARBA" id="ARBA00022723"/>
    </source>
</evidence>
<dbReference type="NCBIfam" id="TIGR00595">
    <property type="entry name" value="priA"/>
    <property type="match status" value="1"/>
</dbReference>
<keyword evidence="4" id="KW-0547">Nucleotide-binding</keyword>
<reference evidence="14" key="1">
    <citation type="submission" date="2018-05" db="EMBL/GenBank/DDBJ databases">
        <authorList>
            <person name="Lanie J.A."/>
            <person name="Ng W.-L."/>
            <person name="Kazmierczak K.M."/>
            <person name="Andrzejewski T.M."/>
            <person name="Davidsen T.M."/>
            <person name="Wayne K.J."/>
            <person name="Tettelin H."/>
            <person name="Glass J.I."/>
            <person name="Rusch D."/>
            <person name="Podicherti R."/>
            <person name="Tsui H.-C.T."/>
            <person name="Winkler M.E."/>
        </authorList>
    </citation>
    <scope>NUCLEOTIDE SEQUENCE</scope>
</reference>
<sequence>MNSFADVILPLPLPKPFTYKLSEKESKILKVGFRVAVSFGKRKIYTGIISRIHNDDPINYEVKPIEFIYDSKSIVDQLRIDFWTWMSKYYFSPIGDILKAAVPSTLLLESESIISKIDTSEEEIKNMSDNEYLIYEALEVEDIRIADINLITDRKTVYPIVQKMIQSGYIELKQQIKEKYKPKLVKFIRLTGQLKTRQSTKDFLDDITKYPKQKEILMTILKVDKNKNNWIKLAEIKNQVSFSSSSLKSLERKKIIEIKIFKEDRNIENDFKTKNKIVLSKSQSKVLKQINSEFDNNDVVLLEGVTSSGKTEIYLKIIEKYLHDNKQVLYLLPEISLTTQIIQKLKNSFGNKVSVFHSRNSIHERTEVWRNVEENRKNAQIIIGARSSLFLPFKNLGLIIIDEEHENSYKQQEPSPRYHARDSAIILSRLHKSKIILGSATPSIESSKNARNGKYGWVKLNERYGGIKMPKIETIDIKEEILNDQMNGLFSKKLIDEIGNTLKEKKQVILFRNRRGYASIWMCNTCGYHINCDNCDVTLTFHNVSNNLKCHYCGFTIKTPKICSTCGVESMINKGDGTQQIEESIKEFFPKAKVSRMDWDTTRGKWSFDKIINSFSDNEIDILIGTQMVTKGLDFNNVKLVGVLNTDHFLNFPNFRAHEKAFQVLTQVAGRAGRKETQGKVLLQTYQPNHPIIQYVINNDYKSMFEAQLVERIEYKYPPHVRLIKLTIKDKSHDKVNIACEWLNKMMRRSYKGDILGPVYPEISRVRNKYQKQFIIKLKNIDSINQFRSILNKTLISFDSISKYRSVRVIVDVDPL</sequence>
<evidence type="ECO:0000256" key="11">
    <source>
        <dbReference type="ARBA" id="ARBA00034808"/>
    </source>
</evidence>
<keyword evidence="5" id="KW-0378">Hydrolase</keyword>
<dbReference type="GO" id="GO:0043138">
    <property type="term" value="F:3'-5' DNA helicase activity"/>
    <property type="evidence" value="ECO:0007669"/>
    <property type="project" value="UniProtKB-EC"/>
</dbReference>
<dbReference type="InterPro" id="IPR040498">
    <property type="entry name" value="PriA_CRR"/>
</dbReference>
<dbReference type="GO" id="GO:0006269">
    <property type="term" value="P:DNA replication, synthesis of primer"/>
    <property type="evidence" value="ECO:0007669"/>
    <property type="project" value="UniProtKB-KW"/>
</dbReference>
<evidence type="ECO:0000256" key="10">
    <source>
        <dbReference type="ARBA" id="ARBA00023235"/>
    </source>
</evidence>
<evidence type="ECO:0000256" key="1">
    <source>
        <dbReference type="ARBA" id="ARBA00022515"/>
    </source>
</evidence>
<evidence type="ECO:0000259" key="13">
    <source>
        <dbReference type="PROSITE" id="PS51192"/>
    </source>
</evidence>
<name>A0A381P128_9ZZZZ</name>
<dbReference type="InterPro" id="IPR041236">
    <property type="entry name" value="PriA_C"/>
</dbReference>